<keyword evidence="6 8" id="KW-1133">Transmembrane helix</keyword>
<dbReference type="CDD" id="cd06261">
    <property type="entry name" value="TM_PBP2"/>
    <property type="match status" value="1"/>
</dbReference>
<feature type="transmembrane region" description="Helical" evidence="8">
    <location>
        <begin position="29"/>
        <end position="54"/>
    </location>
</feature>
<gene>
    <name evidence="10" type="ORF">F1189_21505</name>
</gene>
<feature type="transmembrane region" description="Helical" evidence="8">
    <location>
        <begin position="229"/>
        <end position="250"/>
    </location>
</feature>
<sequence length="306" mass="32818">MPPACACCPRSPPALATDPATVRRPRATPYWLCLPALLLYGVMLATPLAMTALLSFNSYSDTEGVLLTWGLHNYTEVLSDGYFHTIFLRTLRIALATTVICTLIGVPEAWIISRLSPRWRGLCLLVVLGPLLISVVVRTLGWTILMGRNGLINQGLQALHLSGTPVELLFTETGIIIALVHVMVPFMVLAVWTALQGVDPAGENAAISLGASDAVVFFRIVLPQVMQGVLSGSLIVFSLSASAFATPALIGGRRLKVAATAIYDEFLATLNWPLGAAIACLLVASVMAIMLLWNRIVERRTQGATA</sequence>
<dbReference type="Pfam" id="PF00528">
    <property type="entry name" value="BPD_transp_1"/>
    <property type="match status" value="1"/>
</dbReference>
<protein>
    <submittedName>
        <fullName evidence="10">ABC transporter permease</fullName>
    </submittedName>
</protein>
<evidence type="ECO:0000256" key="1">
    <source>
        <dbReference type="ARBA" id="ARBA00004651"/>
    </source>
</evidence>
<dbReference type="AlphaFoldDB" id="A0A5M6INY8"/>
<feature type="transmembrane region" description="Helical" evidence="8">
    <location>
        <begin position="119"/>
        <end position="145"/>
    </location>
</feature>
<evidence type="ECO:0000256" key="3">
    <source>
        <dbReference type="ARBA" id="ARBA00022448"/>
    </source>
</evidence>
<evidence type="ECO:0000256" key="5">
    <source>
        <dbReference type="ARBA" id="ARBA00022692"/>
    </source>
</evidence>
<name>A0A5M6INY8_9PROT</name>
<comment type="similarity">
    <text evidence="2">Belongs to the binding-protein-dependent transport system permease family. CysTW subfamily.</text>
</comment>
<dbReference type="PROSITE" id="PS50928">
    <property type="entry name" value="ABC_TM1"/>
    <property type="match status" value="1"/>
</dbReference>
<evidence type="ECO:0000256" key="7">
    <source>
        <dbReference type="ARBA" id="ARBA00023136"/>
    </source>
</evidence>
<keyword evidence="3 8" id="KW-0813">Transport</keyword>
<comment type="caution">
    <text evidence="10">The sequence shown here is derived from an EMBL/GenBank/DDBJ whole genome shotgun (WGS) entry which is preliminary data.</text>
</comment>
<feature type="domain" description="ABC transmembrane type-1" evidence="9">
    <location>
        <begin position="87"/>
        <end position="293"/>
    </location>
</feature>
<dbReference type="Proteomes" id="UP000325255">
    <property type="component" value="Unassembled WGS sequence"/>
</dbReference>
<keyword evidence="7 8" id="KW-0472">Membrane</keyword>
<evidence type="ECO:0000256" key="4">
    <source>
        <dbReference type="ARBA" id="ARBA00022475"/>
    </source>
</evidence>
<dbReference type="EMBL" id="VWPK01000040">
    <property type="protein sequence ID" value="KAA5609976.1"/>
    <property type="molecule type" value="Genomic_DNA"/>
</dbReference>
<dbReference type="GO" id="GO:0005886">
    <property type="term" value="C:plasma membrane"/>
    <property type="evidence" value="ECO:0007669"/>
    <property type="project" value="UniProtKB-SubCell"/>
</dbReference>
<evidence type="ECO:0000256" key="2">
    <source>
        <dbReference type="ARBA" id="ARBA00007069"/>
    </source>
</evidence>
<reference evidence="10 11" key="1">
    <citation type="submission" date="2019-09" db="EMBL/GenBank/DDBJ databases">
        <title>Genome sequence of Rhodovastum atsumiense, a diverse member of the Acetobacteraceae family of non-sulfur purple photosynthetic bacteria.</title>
        <authorList>
            <person name="Meyer T."/>
            <person name="Kyndt J."/>
        </authorList>
    </citation>
    <scope>NUCLEOTIDE SEQUENCE [LARGE SCALE GENOMIC DNA]</scope>
    <source>
        <strain evidence="10 11">DSM 21279</strain>
    </source>
</reference>
<feature type="transmembrane region" description="Helical" evidence="8">
    <location>
        <begin position="166"/>
        <end position="192"/>
    </location>
</feature>
<evidence type="ECO:0000313" key="10">
    <source>
        <dbReference type="EMBL" id="KAA5609976.1"/>
    </source>
</evidence>
<evidence type="ECO:0000259" key="9">
    <source>
        <dbReference type="PROSITE" id="PS50928"/>
    </source>
</evidence>
<dbReference type="Gene3D" id="1.10.3720.10">
    <property type="entry name" value="MetI-like"/>
    <property type="match status" value="1"/>
</dbReference>
<dbReference type="PANTHER" id="PTHR42929:SF5">
    <property type="entry name" value="ABC TRANSPORTER PERMEASE PROTEIN"/>
    <property type="match status" value="1"/>
</dbReference>
<keyword evidence="5 8" id="KW-0812">Transmembrane</keyword>
<dbReference type="SUPFAM" id="SSF161098">
    <property type="entry name" value="MetI-like"/>
    <property type="match status" value="1"/>
</dbReference>
<proteinExistence type="inferred from homology"/>
<dbReference type="GO" id="GO:0055085">
    <property type="term" value="P:transmembrane transport"/>
    <property type="evidence" value="ECO:0007669"/>
    <property type="project" value="InterPro"/>
</dbReference>
<keyword evidence="4" id="KW-1003">Cell membrane</keyword>
<keyword evidence="11" id="KW-1185">Reference proteome</keyword>
<dbReference type="InterPro" id="IPR035906">
    <property type="entry name" value="MetI-like_sf"/>
</dbReference>
<feature type="transmembrane region" description="Helical" evidence="8">
    <location>
        <begin position="93"/>
        <end position="113"/>
    </location>
</feature>
<evidence type="ECO:0000256" key="6">
    <source>
        <dbReference type="ARBA" id="ARBA00022989"/>
    </source>
</evidence>
<evidence type="ECO:0000313" key="11">
    <source>
        <dbReference type="Proteomes" id="UP000325255"/>
    </source>
</evidence>
<organism evidence="10 11">
    <name type="scientific">Rhodovastum atsumiense</name>
    <dbReference type="NCBI Taxonomy" id="504468"/>
    <lineage>
        <taxon>Bacteria</taxon>
        <taxon>Pseudomonadati</taxon>
        <taxon>Pseudomonadota</taxon>
        <taxon>Alphaproteobacteria</taxon>
        <taxon>Acetobacterales</taxon>
        <taxon>Acetobacteraceae</taxon>
        <taxon>Rhodovastum</taxon>
    </lineage>
</organism>
<dbReference type="InterPro" id="IPR000515">
    <property type="entry name" value="MetI-like"/>
</dbReference>
<dbReference type="PANTHER" id="PTHR42929">
    <property type="entry name" value="INNER MEMBRANE ABC TRANSPORTER PERMEASE PROTEIN YDCU-RELATED-RELATED"/>
    <property type="match status" value="1"/>
</dbReference>
<accession>A0A5M6INY8</accession>
<evidence type="ECO:0000256" key="8">
    <source>
        <dbReference type="RuleBase" id="RU363032"/>
    </source>
</evidence>
<comment type="subcellular location">
    <subcellularLocation>
        <location evidence="1 8">Cell membrane</location>
        <topology evidence="1 8">Multi-pass membrane protein</topology>
    </subcellularLocation>
</comment>
<feature type="transmembrane region" description="Helical" evidence="8">
    <location>
        <begin position="270"/>
        <end position="293"/>
    </location>
</feature>
<dbReference type="OrthoDB" id="7915284at2"/>